<comment type="caution">
    <text evidence="1">The sequence shown here is derived from an EMBL/GenBank/DDBJ whole genome shotgun (WGS) entry which is preliminary data.</text>
</comment>
<gene>
    <name evidence="1" type="ORF">LEP1GSC115_1504</name>
</gene>
<proteinExistence type="predicted"/>
<reference evidence="1 2" key="1">
    <citation type="submission" date="2013-02" db="EMBL/GenBank/DDBJ databases">
        <authorList>
            <person name="Harkins D.M."/>
            <person name="Durkin A.S."/>
            <person name="Brinkac L.M."/>
            <person name="Haft D.H."/>
            <person name="Selengut J.D."/>
            <person name="Sanka R."/>
            <person name="DePew J."/>
            <person name="Purushe J."/>
            <person name="Picardeau M."/>
            <person name="Werts C."/>
            <person name="Goarant C."/>
            <person name="Vinetz J.M."/>
            <person name="Sutton G.G."/>
            <person name="Nierman W.C."/>
            <person name="Fouts D.E."/>
        </authorList>
    </citation>
    <scope>NUCLEOTIDE SEQUENCE [LARGE SCALE GENOMIC DNA]</scope>
    <source>
        <strain evidence="1 2">200703203</strain>
    </source>
</reference>
<accession>N1UH24</accession>
<protein>
    <submittedName>
        <fullName evidence="1">Uncharacterized protein</fullName>
    </submittedName>
</protein>
<name>N1UH24_LEPIR</name>
<evidence type="ECO:0000313" key="1">
    <source>
        <dbReference type="EMBL" id="EMY25583.1"/>
    </source>
</evidence>
<dbReference type="Proteomes" id="UP000012220">
    <property type="component" value="Unassembled WGS sequence"/>
</dbReference>
<dbReference type="AlphaFoldDB" id="N1UH24"/>
<organism evidence="1 2">
    <name type="scientific">Leptospira interrogans serovar Australis str. 200703203</name>
    <dbReference type="NCBI Taxonomy" id="1085541"/>
    <lineage>
        <taxon>Bacteria</taxon>
        <taxon>Pseudomonadati</taxon>
        <taxon>Spirochaetota</taxon>
        <taxon>Spirochaetia</taxon>
        <taxon>Leptospirales</taxon>
        <taxon>Leptospiraceae</taxon>
        <taxon>Leptospira</taxon>
    </lineage>
</organism>
<sequence>MSDFFQFDFDSIVWKNQRSLIRRKGESSLWYRALKALLSILSERASRLSWLYRQMWLETSDTIGLVLWGVRYKIEKRPGESDDSYRTRLLLAKLFRLSVPTVATKRQVIQYATSLPSDQISYVKIYTSEEGKSGFCMGVELDRRMLPRKYILNRYRFLFPKLSDSFDRNSLSKAMDAVNVGGNVLELWEDQGEFDPFVMGGTLTGKFQSRRSEKVREVLVY</sequence>
<evidence type="ECO:0000313" key="2">
    <source>
        <dbReference type="Proteomes" id="UP000012220"/>
    </source>
</evidence>
<dbReference type="EMBL" id="AHNY02000131">
    <property type="protein sequence ID" value="EMY25583.1"/>
    <property type="molecule type" value="Genomic_DNA"/>
</dbReference>
<dbReference type="BioCyc" id="LINT1085541:G11IQ-279-MONOMER"/>